<dbReference type="InterPro" id="IPR003439">
    <property type="entry name" value="ABC_transporter-like_ATP-bd"/>
</dbReference>
<evidence type="ECO:0000313" key="5">
    <source>
        <dbReference type="EMBL" id="KNE20680.1"/>
    </source>
</evidence>
<evidence type="ECO:0000256" key="3">
    <source>
        <dbReference type="ARBA" id="ARBA00022840"/>
    </source>
</evidence>
<dbReference type="SMART" id="SM00382">
    <property type="entry name" value="AAA"/>
    <property type="match status" value="1"/>
</dbReference>
<dbReference type="OrthoDB" id="9804819at2"/>
<evidence type="ECO:0000256" key="1">
    <source>
        <dbReference type="ARBA" id="ARBA00022448"/>
    </source>
</evidence>
<evidence type="ECO:0000259" key="4">
    <source>
        <dbReference type="PROSITE" id="PS50893"/>
    </source>
</evidence>
<dbReference type="PANTHER" id="PTHR42939:SF3">
    <property type="entry name" value="ABC TRANSPORTER ATP-BINDING COMPONENT"/>
    <property type="match status" value="1"/>
</dbReference>
<dbReference type="RefSeq" id="WP_050353261.1">
    <property type="nucleotide sequence ID" value="NZ_CP073011.1"/>
</dbReference>
<dbReference type="Proteomes" id="UP000036780">
    <property type="component" value="Unassembled WGS sequence"/>
</dbReference>
<gene>
    <name evidence="5" type="ORF">AFK71_20270</name>
</gene>
<accession>A0A0L0QPY2</accession>
<keyword evidence="3" id="KW-0067">ATP-binding</keyword>
<sequence length="281" mass="32574">MKAIEIKKLSKKLDTFHIDRINFTVPKGNIVGLIGENGAGKTTTIKLMMDVIERDSGEVLFFGKRLNKDLKEEISVVYDEINFYEKVDVVKINTILKHIFKAWDSTKYFDLIDRFKLPKNKTIGNFSKGMKMKLNIIIGLAHSPKLLILDEPTSGLDPSARMEMLDLFLEFIQNEEHSILLSSHITNDLERIADYIVMMHNGRIILQLNKDELLYRYGIIRCSEKQFQHIPKHVIFAYQISNSIYEVVINNAPEMKEAYPELTIDRITIDDMMSIYIRGEK</sequence>
<keyword evidence="6" id="KW-1185">Reference proteome</keyword>
<dbReference type="InterPro" id="IPR003593">
    <property type="entry name" value="AAA+_ATPase"/>
</dbReference>
<dbReference type="Gene3D" id="3.40.50.300">
    <property type="entry name" value="P-loop containing nucleotide triphosphate hydrolases"/>
    <property type="match status" value="1"/>
</dbReference>
<dbReference type="CDD" id="cd03230">
    <property type="entry name" value="ABC_DR_subfamily_A"/>
    <property type="match status" value="1"/>
</dbReference>
<dbReference type="PROSITE" id="PS00211">
    <property type="entry name" value="ABC_TRANSPORTER_1"/>
    <property type="match status" value="1"/>
</dbReference>
<comment type="caution">
    <text evidence="5">The sequence shown here is derived from an EMBL/GenBank/DDBJ whole genome shotgun (WGS) entry which is preliminary data.</text>
</comment>
<protein>
    <submittedName>
        <fullName evidence="5">ABC transporter</fullName>
    </submittedName>
</protein>
<dbReference type="Pfam" id="PF00005">
    <property type="entry name" value="ABC_tran"/>
    <property type="match status" value="1"/>
</dbReference>
<feature type="domain" description="ABC transporter" evidence="4">
    <location>
        <begin position="1"/>
        <end position="226"/>
    </location>
</feature>
<organism evidence="5 6">
    <name type="scientific">Virgibacillus pantothenticus</name>
    <dbReference type="NCBI Taxonomy" id="1473"/>
    <lineage>
        <taxon>Bacteria</taxon>
        <taxon>Bacillati</taxon>
        <taxon>Bacillota</taxon>
        <taxon>Bacilli</taxon>
        <taxon>Bacillales</taxon>
        <taxon>Bacillaceae</taxon>
        <taxon>Virgibacillus</taxon>
    </lineage>
</organism>
<dbReference type="GO" id="GO:0005524">
    <property type="term" value="F:ATP binding"/>
    <property type="evidence" value="ECO:0007669"/>
    <property type="project" value="UniProtKB-KW"/>
</dbReference>
<dbReference type="PATRIC" id="fig|1473.5.peg.2807"/>
<name>A0A0L0QPY2_VIRPA</name>
<keyword evidence="2" id="KW-0547">Nucleotide-binding</keyword>
<evidence type="ECO:0000256" key="2">
    <source>
        <dbReference type="ARBA" id="ARBA00022741"/>
    </source>
</evidence>
<dbReference type="InterPro" id="IPR017871">
    <property type="entry name" value="ABC_transporter-like_CS"/>
</dbReference>
<proteinExistence type="predicted"/>
<keyword evidence="1" id="KW-0813">Transport</keyword>
<reference evidence="6" key="1">
    <citation type="submission" date="2015-07" db="EMBL/GenBank/DDBJ databases">
        <title>Fjat-10053 dsm26.</title>
        <authorList>
            <person name="Liu B."/>
            <person name="Wang J."/>
            <person name="Zhu Y."/>
            <person name="Liu G."/>
            <person name="Chen Q."/>
            <person name="Chen Z."/>
            <person name="Lan J."/>
            <person name="Che J."/>
            <person name="Ge C."/>
            <person name="Shi H."/>
            <person name="Pan Z."/>
            <person name="Liu X."/>
        </authorList>
    </citation>
    <scope>NUCLEOTIDE SEQUENCE [LARGE SCALE GENOMIC DNA]</scope>
    <source>
        <strain evidence="6">DSM 26</strain>
    </source>
</reference>
<dbReference type="InterPro" id="IPR051782">
    <property type="entry name" value="ABC_Transporter_VariousFunc"/>
</dbReference>
<dbReference type="PROSITE" id="PS50893">
    <property type="entry name" value="ABC_TRANSPORTER_2"/>
    <property type="match status" value="1"/>
</dbReference>
<dbReference type="SUPFAM" id="SSF52540">
    <property type="entry name" value="P-loop containing nucleoside triphosphate hydrolases"/>
    <property type="match status" value="1"/>
</dbReference>
<dbReference type="GeneID" id="66870111"/>
<dbReference type="PANTHER" id="PTHR42939">
    <property type="entry name" value="ABC TRANSPORTER ATP-BINDING PROTEIN ALBC-RELATED"/>
    <property type="match status" value="1"/>
</dbReference>
<dbReference type="GO" id="GO:0016887">
    <property type="term" value="F:ATP hydrolysis activity"/>
    <property type="evidence" value="ECO:0007669"/>
    <property type="project" value="InterPro"/>
</dbReference>
<evidence type="ECO:0000313" key="6">
    <source>
        <dbReference type="Proteomes" id="UP000036780"/>
    </source>
</evidence>
<dbReference type="AlphaFoldDB" id="A0A0L0QPY2"/>
<dbReference type="InterPro" id="IPR027417">
    <property type="entry name" value="P-loop_NTPase"/>
</dbReference>
<dbReference type="EMBL" id="LGTO01000007">
    <property type="protein sequence ID" value="KNE20680.1"/>
    <property type="molecule type" value="Genomic_DNA"/>
</dbReference>